<dbReference type="PANTHER" id="PTHR34365:SF7">
    <property type="entry name" value="GLYCINE-RICH DOMAIN-CONTAINING PROTEIN 1"/>
    <property type="match status" value="1"/>
</dbReference>
<feature type="compositionally biased region" description="Basic residues" evidence="1">
    <location>
        <begin position="1"/>
        <end position="12"/>
    </location>
</feature>
<gene>
    <name evidence="2" type="ORF">CSOL1703_00006771</name>
</gene>
<dbReference type="OrthoDB" id="2684236at2759"/>
<protein>
    <recommendedName>
        <fullName evidence="4">Alpha-ketoglutarate-dependent sulfonate dioxygenase</fullName>
    </recommendedName>
</protein>
<dbReference type="AlphaFoldDB" id="A0A9N9ZJQ9"/>
<dbReference type="InterPro" id="IPR009836">
    <property type="entry name" value="GRDP-like"/>
</dbReference>
<reference evidence="2 3" key="2">
    <citation type="submission" date="2021-10" db="EMBL/GenBank/DDBJ databases">
        <authorList>
            <person name="Piombo E."/>
        </authorList>
    </citation>
    <scope>NUCLEOTIDE SEQUENCE [LARGE SCALE GENOMIC DNA]</scope>
</reference>
<comment type="caution">
    <text evidence="2">The sequence shown here is derived from an EMBL/GenBank/DDBJ whole genome shotgun (WGS) entry which is preliminary data.</text>
</comment>
<evidence type="ECO:0000313" key="2">
    <source>
        <dbReference type="EMBL" id="CAH0056823.1"/>
    </source>
</evidence>
<evidence type="ECO:0008006" key="4">
    <source>
        <dbReference type="Google" id="ProtNLM"/>
    </source>
</evidence>
<sequence length="819" mass="90394">MPSFFTKKKNKASRGEEEENGTQPEQSLDKSKSKEQNANFGPSDERASTPPPTYDKSGQGTSHDAPPSFDVATSSAQGLSPTNHLTSLVASFANLKLETQKDPDVDTCIAHLRFIHAIQNLKEEIGYHDGLWNLWDSRAGPVSALEDGELNEAQIADIKTKLSHLREKRWALYVARAVDRYQLWWQAIAGDRLMAKEVHNKNSPRWVEFPNGTTDFSWTEDQLPSLDVLMIWHTHMLNPRCYLEDAMLWGLRELWTTGMPWAVLNKALDPKMAYSPSSECRMNWETLTGVKWENELGPTTKIVDCPACKQPNDVAWTTCSLPETYKGVADPGLTGNGYGDGDFKQTCTDCGVVITKSLLSVAKLVRDTNNYIENDITMPGSVLHPESGMPPNPDQISDVILPNHLAKQALESQLDNFMNNSSGNLPNMLTIKDLFSKVLSTEQGVSGIRDPNGHVAESASPNNGTRPLLKRPEAVQIRKMMSRYWENHSIFALDLVAAVMRQGTFIEKAVRLNWLFSPVIRQSMDRFCQKYQRFLLIMHEDSMHLCVPTLDVDLVWHTHQLAPRAYYKSTTTHSGKLALRKAKFVDHNDKVEESTLSRSFERTSATYLAKFGEVYSECACGFCEAIHHKNSFPNGPSMFSVGKNKVQKAIYDFQNAQPPPPSERTAHISAHNASEQPPTRAYIGEYIRKAWELKLDESYDRAVKRAGKKGRKLPSKGEYYSHWGRKYFIYGPQSAPTFLSDKLYSGSSPASMVSPGADPAWATCAMGACGQNDIAAGGCGGPGGCVQWGNHALGNHGILTGLGVASAAGAGGCGGGGGG</sequence>
<proteinExistence type="predicted"/>
<keyword evidence="3" id="KW-1185">Reference proteome</keyword>
<dbReference type="Pfam" id="PF07173">
    <property type="entry name" value="GRDP-like"/>
    <property type="match status" value="1"/>
</dbReference>
<feature type="region of interest" description="Disordered" evidence="1">
    <location>
        <begin position="446"/>
        <end position="468"/>
    </location>
</feature>
<dbReference type="PANTHER" id="PTHR34365">
    <property type="entry name" value="ENOLASE (DUF1399)"/>
    <property type="match status" value="1"/>
</dbReference>
<name>A0A9N9ZJQ9_9HYPO</name>
<accession>A0A9N9ZJQ9</accession>
<feature type="region of interest" description="Disordered" evidence="1">
    <location>
        <begin position="1"/>
        <end position="77"/>
    </location>
</feature>
<dbReference type="EMBL" id="CABFOC020000063">
    <property type="protein sequence ID" value="CAH0056823.1"/>
    <property type="molecule type" value="Genomic_DNA"/>
</dbReference>
<dbReference type="Proteomes" id="UP000775872">
    <property type="component" value="Unassembled WGS sequence"/>
</dbReference>
<organism evidence="2 3">
    <name type="scientific">Clonostachys solani</name>
    <dbReference type="NCBI Taxonomy" id="160281"/>
    <lineage>
        <taxon>Eukaryota</taxon>
        <taxon>Fungi</taxon>
        <taxon>Dikarya</taxon>
        <taxon>Ascomycota</taxon>
        <taxon>Pezizomycotina</taxon>
        <taxon>Sordariomycetes</taxon>
        <taxon>Hypocreomycetidae</taxon>
        <taxon>Hypocreales</taxon>
        <taxon>Bionectriaceae</taxon>
        <taxon>Clonostachys</taxon>
    </lineage>
</organism>
<evidence type="ECO:0000313" key="3">
    <source>
        <dbReference type="Proteomes" id="UP000775872"/>
    </source>
</evidence>
<evidence type="ECO:0000256" key="1">
    <source>
        <dbReference type="SAM" id="MobiDB-lite"/>
    </source>
</evidence>
<reference evidence="3" key="1">
    <citation type="submission" date="2019-06" db="EMBL/GenBank/DDBJ databases">
        <authorList>
            <person name="Broberg M."/>
        </authorList>
    </citation>
    <scope>NUCLEOTIDE SEQUENCE [LARGE SCALE GENOMIC DNA]</scope>
</reference>